<dbReference type="EMBL" id="JBEHHI010000001">
    <property type="protein sequence ID" value="MEX5727434.1"/>
    <property type="molecule type" value="Genomic_DNA"/>
</dbReference>
<evidence type="ECO:0000313" key="12">
    <source>
        <dbReference type="EMBL" id="MEX5727434.1"/>
    </source>
</evidence>
<proteinExistence type="inferred from homology"/>
<sequence>MPHDHRHPHVDAATGDRRVAWAVAANLLLTVGQIVGGILSGSLALIADAVHNLSDAVSLIMALAARRIARRPRDESMTFGYGRAEIVAALINLNALILIGLFLIYEAIGRLIDPPGVEGWIVVVIAGLALIVDAVTAYLTWRMAQDSVNIRAAFLHNLADALGSVAVIVAGSLILLYDWRLIDPLVTLGISGYILWHAGREIGPVIRMLMMGTPAAPPLDRLHDRLAAEDGVEDVHHLHLWQIDERRTALEAHLVIAGDRVAAFPEITARAKAMLAQEFGIDHATLELETAASGCADRAAC</sequence>
<keyword evidence="13" id="KW-1185">Reference proteome</keyword>
<dbReference type="InterPro" id="IPR050681">
    <property type="entry name" value="CDF/SLC30A"/>
</dbReference>
<evidence type="ECO:0000256" key="6">
    <source>
        <dbReference type="ARBA" id="ARBA00022989"/>
    </source>
</evidence>
<keyword evidence="8 9" id="KW-0472">Membrane</keyword>
<dbReference type="InterPro" id="IPR002524">
    <property type="entry name" value="Cation_efflux"/>
</dbReference>
<evidence type="ECO:0000256" key="5">
    <source>
        <dbReference type="ARBA" id="ARBA00022906"/>
    </source>
</evidence>
<evidence type="ECO:0000256" key="2">
    <source>
        <dbReference type="ARBA" id="ARBA00008873"/>
    </source>
</evidence>
<dbReference type="Gene3D" id="1.20.1510.10">
    <property type="entry name" value="Cation efflux protein transmembrane domain"/>
    <property type="match status" value="1"/>
</dbReference>
<comment type="subcellular location">
    <subcellularLocation>
        <location evidence="1">Membrane</location>
        <topology evidence="1">Multi-pass membrane protein</topology>
    </subcellularLocation>
</comment>
<evidence type="ECO:0000256" key="9">
    <source>
        <dbReference type="SAM" id="Phobius"/>
    </source>
</evidence>
<comment type="caution">
    <text evidence="12">The sequence shown here is derived from an EMBL/GenBank/DDBJ whole genome shotgun (WGS) entry which is preliminary data.</text>
</comment>
<feature type="transmembrane region" description="Helical" evidence="9">
    <location>
        <begin position="20"/>
        <end position="39"/>
    </location>
</feature>
<dbReference type="PANTHER" id="PTHR11562">
    <property type="entry name" value="CATION EFFLUX PROTEIN/ ZINC TRANSPORTER"/>
    <property type="match status" value="1"/>
</dbReference>
<evidence type="ECO:0000256" key="8">
    <source>
        <dbReference type="ARBA" id="ARBA00023136"/>
    </source>
</evidence>
<dbReference type="Pfam" id="PF01545">
    <property type="entry name" value="Cation_efflux"/>
    <property type="match status" value="1"/>
</dbReference>
<protein>
    <submittedName>
        <fullName evidence="12">Cobalt-zinc-cadmium efflux system protein</fullName>
    </submittedName>
</protein>
<dbReference type="InterPro" id="IPR036837">
    <property type="entry name" value="Cation_efflux_CTD_sf"/>
</dbReference>
<keyword evidence="3" id="KW-0813">Transport</keyword>
<keyword evidence="5" id="KW-0864">Zinc transport</keyword>
<evidence type="ECO:0000256" key="4">
    <source>
        <dbReference type="ARBA" id="ARBA00022692"/>
    </source>
</evidence>
<feature type="domain" description="Cation efflux protein transmembrane" evidence="10">
    <location>
        <begin position="22"/>
        <end position="210"/>
    </location>
</feature>
<dbReference type="SUPFAM" id="SSF160240">
    <property type="entry name" value="Cation efflux protein cytoplasmic domain-like"/>
    <property type="match status" value="1"/>
</dbReference>
<feature type="transmembrane region" description="Helical" evidence="9">
    <location>
        <begin position="86"/>
        <end position="108"/>
    </location>
</feature>
<evidence type="ECO:0000259" key="11">
    <source>
        <dbReference type="Pfam" id="PF16916"/>
    </source>
</evidence>
<accession>A0ABV3XQE1</accession>
<evidence type="ECO:0000256" key="1">
    <source>
        <dbReference type="ARBA" id="ARBA00004141"/>
    </source>
</evidence>
<dbReference type="InterPro" id="IPR027470">
    <property type="entry name" value="Cation_efflux_CTD"/>
</dbReference>
<feature type="transmembrane region" description="Helical" evidence="9">
    <location>
        <begin position="153"/>
        <end position="175"/>
    </location>
</feature>
<evidence type="ECO:0000259" key="10">
    <source>
        <dbReference type="Pfam" id="PF01545"/>
    </source>
</evidence>
<dbReference type="NCBIfam" id="TIGR01297">
    <property type="entry name" value="CDF"/>
    <property type="match status" value="1"/>
</dbReference>
<dbReference type="RefSeq" id="WP_125407499.1">
    <property type="nucleotide sequence ID" value="NZ_JBEHHI010000001.1"/>
</dbReference>
<feature type="domain" description="Cation efflux protein cytoplasmic" evidence="11">
    <location>
        <begin position="220"/>
        <end position="289"/>
    </location>
</feature>
<dbReference type="InterPro" id="IPR027469">
    <property type="entry name" value="Cation_efflux_TMD_sf"/>
</dbReference>
<keyword evidence="5" id="KW-0862">Zinc</keyword>
<organism evidence="12 13">
    <name type="scientific">Rhodovulum iodosum</name>
    <dbReference type="NCBI Taxonomy" id="68291"/>
    <lineage>
        <taxon>Bacteria</taxon>
        <taxon>Pseudomonadati</taxon>
        <taxon>Pseudomonadota</taxon>
        <taxon>Alphaproteobacteria</taxon>
        <taxon>Rhodobacterales</taxon>
        <taxon>Paracoccaceae</taxon>
        <taxon>Rhodovulum</taxon>
    </lineage>
</organism>
<evidence type="ECO:0000256" key="3">
    <source>
        <dbReference type="ARBA" id="ARBA00022448"/>
    </source>
</evidence>
<dbReference type="SUPFAM" id="SSF161111">
    <property type="entry name" value="Cation efflux protein transmembrane domain-like"/>
    <property type="match status" value="1"/>
</dbReference>
<keyword evidence="4 9" id="KW-0812">Transmembrane</keyword>
<feature type="transmembrane region" description="Helical" evidence="9">
    <location>
        <begin position="120"/>
        <end position="141"/>
    </location>
</feature>
<dbReference type="PANTHER" id="PTHR11562:SF17">
    <property type="entry name" value="RE54080P-RELATED"/>
    <property type="match status" value="1"/>
</dbReference>
<dbReference type="InterPro" id="IPR058533">
    <property type="entry name" value="Cation_efflux_TM"/>
</dbReference>
<keyword evidence="7" id="KW-0406">Ion transport</keyword>
<dbReference type="Proteomes" id="UP001560019">
    <property type="component" value="Unassembled WGS sequence"/>
</dbReference>
<reference evidence="12 13" key="1">
    <citation type="submission" date="2024-06" db="EMBL/GenBank/DDBJ databases">
        <title>Genome of Rhodovulum iodosum, a marine photoferrotroph.</title>
        <authorList>
            <person name="Bianchini G."/>
            <person name="Nikeleit V."/>
            <person name="Kappler A."/>
            <person name="Bryce C."/>
            <person name="Sanchez-Baracaldo P."/>
        </authorList>
    </citation>
    <scope>NUCLEOTIDE SEQUENCE [LARGE SCALE GENOMIC DNA]</scope>
    <source>
        <strain evidence="12 13">UT/N1</strain>
    </source>
</reference>
<comment type="similarity">
    <text evidence="2">Belongs to the cation diffusion facilitator (CDF) transporter (TC 2.A.4) family. SLC30A subfamily.</text>
</comment>
<evidence type="ECO:0000313" key="13">
    <source>
        <dbReference type="Proteomes" id="UP001560019"/>
    </source>
</evidence>
<evidence type="ECO:0000256" key="7">
    <source>
        <dbReference type="ARBA" id="ARBA00023065"/>
    </source>
</evidence>
<gene>
    <name evidence="12" type="ORF">Ga0609869_000787</name>
</gene>
<keyword evidence="6 9" id="KW-1133">Transmembrane helix</keyword>
<dbReference type="Pfam" id="PF16916">
    <property type="entry name" value="ZT_dimer"/>
    <property type="match status" value="1"/>
</dbReference>
<name>A0ABV3XQE1_9RHOB</name>